<dbReference type="Pfam" id="PF01128">
    <property type="entry name" value="IspD"/>
    <property type="match status" value="1"/>
</dbReference>
<dbReference type="RefSeq" id="WP_167703741.1">
    <property type="nucleotide sequence ID" value="NZ_CP118168.1"/>
</dbReference>
<dbReference type="Proteomes" id="UP000752013">
    <property type="component" value="Unassembled WGS sequence"/>
</dbReference>
<dbReference type="InterPro" id="IPR050088">
    <property type="entry name" value="IspD/TarI_cytidylyltransf_bact"/>
</dbReference>
<gene>
    <name evidence="3" type="ORF">HCT46_05325</name>
</gene>
<dbReference type="PROSITE" id="PS01295">
    <property type="entry name" value="ISPD"/>
    <property type="match status" value="1"/>
</dbReference>
<dbReference type="InterPro" id="IPR034683">
    <property type="entry name" value="IspD/TarI"/>
</dbReference>
<dbReference type="EMBL" id="JAATLK010000001">
    <property type="protein sequence ID" value="NIZ47331.1"/>
    <property type="molecule type" value="Genomic_DNA"/>
</dbReference>
<accession>A0A968GHP5</accession>
<dbReference type="CDD" id="cd02516">
    <property type="entry name" value="CDP-ME_synthetase"/>
    <property type="match status" value="1"/>
</dbReference>
<evidence type="ECO:0000256" key="1">
    <source>
        <dbReference type="ARBA" id="ARBA00022679"/>
    </source>
</evidence>
<dbReference type="GO" id="GO:0050518">
    <property type="term" value="F:2-C-methyl-D-erythritol 4-phosphate cytidylyltransferase activity"/>
    <property type="evidence" value="ECO:0007669"/>
    <property type="project" value="TreeGrafter"/>
</dbReference>
<dbReference type="InterPro" id="IPR029044">
    <property type="entry name" value="Nucleotide-diphossugar_trans"/>
</dbReference>
<dbReference type="PANTHER" id="PTHR32125:SF4">
    <property type="entry name" value="2-C-METHYL-D-ERYTHRITOL 4-PHOSPHATE CYTIDYLYLTRANSFERASE, CHLOROPLASTIC"/>
    <property type="match status" value="1"/>
</dbReference>
<dbReference type="InterPro" id="IPR018294">
    <property type="entry name" value="ISPD_synthase_CS"/>
</dbReference>
<dbReference type="PANTHER" id="PTHR32125">
    <property type="entry name" value="2-C-METHYL-D-ERYTHRITOL 4-PHOSPHATE CYTIDYLYLTRANSFERASE, CHLOROPLASTIC"/>
    <property type="match status" value="1"/>
</dbReference>
<evidence type="ECO:0000313" key="3">
    <source>
        <dbReference type="EMBL" id="NIZ47331.1"/>
    </source>
</evidence>
<sequence>MRSKKTVFILLAGGKSSRMGGGSKKELTPLSQGVSALEMIIAVINTVVSIDHLHVVYHPAYYDETLEIMQKFIRSSSLSPAGETRQESVAIALDAIHILHPHHVLIHDGARPWIEASLIMRIMKQLTHHDAVVPVIPVTDSLKRVNQHGVIVEECRREEYVLAQTPQAFLFEKIWDAHRRGKDFICTDDASLYSMVLGDHAVTVLGDVHNKKITYQGDIT</sequence>
<dbReference type="Gene3D" id="3.90.550.10">
    <property type="entry name" value="Spore Coat Polysaccharide Biosynthesis Protein SpsA, Chain A"/>
    <property type="match status" value="1"/>
</dbReference>
<keyword evidence="4" id="KW-1185">Reference proteome</keyword>
<organism evidence="3 4">
    <name type="scientific">Entomospira nematocerorum</name>
    <dbReference type="NCBI Taxonomy" id="2719987"/>
    <lineage>
        <taxon>Bacteria</taxon>
        <taxon>Pseudomonadati</taxon>
        <taxon>Spirochaetota</taxon>
        <taxon>Spirochaetia</taxon>
        <taxon>Spirochaetales</taxon>
        <taxon>Spirochaetaceae</taxon>
        <taxon>Entomospira</taxon>
    </lineage>
</organism>
<name>A0A968GHP5_9SPIO</name>
<evidence type="ECO:0000313" key="4">
    <source>
        <dbReference type="Proteomes" id="UP000752013"/>
    </source>
</evidence>
<dbReference type="SUPFAM" id="SSF53448">
    <property type="entry name" value="Nucleotide-diphospho-sugar transferases"/>
    <property type="match status" value="1"/>
</dbReference>
<reference evidence="3" key="1">
    <citation type="submission" date="2020-03" db="EMBL/GenBank/DDBJ databases">
        <title>Spirochaetal bacteria isolated from arthropods constitute a novel genus Entomospira genus novum within the order Spirochaetales.</title>
        <authorList>
            <person name="Grana-Miraglia L."/>
            <person name="Sikutova S."/>
            <person name="Fingerle V."/>
            <person name="Sing A."/>
            <person name="Castillo-Ramirez S."/>
            <person name="Margos G."/>
            <person name="Rudolf I."/>
        </authorList>
    </citation>
    <scope>NUCLEOTIDE SEQUENCE</scope>
    <source>
        <strain evidence="3">BR208</strain>
    </source>
</reference>
<proteinExistence type="predicted"/>
<evidence type="ECO:0000256" key="2">
    <source>
        <dbReference type="ARBA" id="ARBA00022695"/>
    </source>
</evidence>
<comment type="caution">
    <text evidence="3">The sequence shown here is derived from an EMBL/GenBank/DDBJ whole genome shotgun (WGS) entry which is preliminary data.</text>
</comment>
<dbReference type="GO" id="GO:0008299">
    <property type="term" value="P:isoprenoid biosynthetic process"/>
    <property type="evidence" value="ECO:0007669"/>
    <property type="project" value="InterPro"/>
</dbReference>
<dbReference type="AlphaFoldDB" id="A0A968GHP5"/>
<protein>
    <submittedName>
        <fullName evidence="3">2-C-methyl-D-erythritol 4-phosphate cytidylyltransferase</fullName>
    </submittedName>
</protein>
<keyword evidence="1" id="KW-0808">Transferase</keyword>
<keyword evidence="2 3" id="KW-0548">Nucleotidyltransferase</keyword>